<evidence type="ECO:0000313" key="3">
    <source>
        <dbReference type="Proteomes" id="UP000033202"/>
    </source>
</evidence>
<evidence type="ECO:0000313" key="2">
    <source>
        <dbReference type="EMBL" id="GAO39303.1"/>
    </source>
</evidence>
<comment type="caution">
    <text evidence="2">The sequence shown here is derived from an EMBL/GenBank/DDBJ whole genome shotgun (WGS) entry which is preliminary data.</text>
</comment>
<proteinExistence type="predicted"/>
<dbReference type="Proteomes" id="UP000033202">
    <property type="component" value="Unassembled WGS sequence"/>
</dbReference>
<dbReference type="EMBL" id="BBWU01000028">
    <property type="protein sequence ID" value="GAO39303.1"/>
    <property type="molecule type" value="Genomic_DNA"/>
</dbReference>
<keyword evidence="1" id="KW-1133">Transmembrane helix</keyword>
<feature type="transmembrane region" description="Helical" evidence="1">
    <location>
        <begin position="38"/>
        <end position="56"/>
    </location>
</feature>
<gene>
    <name evidence="2" type="ORF">SCH01S_28_01640</name>
</gene>
<sequence>MTSARVSGRWPIADVSFRPIADIAAVRQFARMTAKKRLIAAYLFIPASLAVALLALPQGWQQLAFVGPLVGAGYAFSIIQSRRSCGHGPLSLGPGRIFWPWPFDCPTCGAAPD</sequence>
<organism evidence="2 3">
    <name type="scientific">Sphingomonas changbaiensis NBRC 104936</name>
    <dbReference type="NCBI Taxonomy" id="1219043"/>
    <lineage>
        <taxon>Bacteria</taxon>
        <taxon>Pseudomonadati</taxon>
        <taxon>Pseudomonadota</taxon>
        <taxon>Alphaproteobacteria</taxon>
        <taxon>Sphingomonadales</taxon>
        <taxon>Sphingomonadaceae</taxon>
        <taxon>Sphingomonas</taxon>
    </lineage>
</organism>
<name>A0A0E9MP62_9SPHN</name>
<dbReference type="STRING" id="1219043.SCH01S_28_01640"/>
<keyword evidence="1" id="KW-0472">Membrane</keyword>
<dbReference type="AlphaFoldDB" id="A0A0E9MP62"/>
<evidence type="ECO:0000256" key="1">
    <source>
        <dbReference type="SAM" id="Phobius"/>
    </source>
</evidence>
<keyword evidence="3" id="KW-1185">Reference proteome</keyword>
<accession>A0A0E9MP62</accession>
<reference evidence="2 3" key="1">
    <citation type="submission" date="2015-04" db="EMBL/GenBank/DDBJ databases">
        <title>Whole genome shotgun sequence of Sphingomonas changbaiensis NBRC 104936.</title>
        <authorList>
            <person name="Katano-Makiyama Y."/>
            <person name="Hosoyama A."/>
            <person name="Hashimoto M."/>
            <person name="Noguchi M."/>
            <person name="Tsuchikane K."/>
            <person name="Ohji S."/>
            <person name="Yamazoe A."/>
            <person name="Ichikawa N."/>
            <person name="Kimura A."/>
            <person name="Fujita N."/>
        </authorList>
    </citation>
    <scope>NUCLEOTIDE SEQUENCE [LARGE SCALE GENOMIC DNA]</scope>
    <source>
        <strain evidence="2 3">NBRC 104936</strain>
    </source>
</reference>
<protein>
    <submittedName>
        <fullName evidence="2">Uncharacterized protein</fullName>
    </submittedName>
</protein>
<keyword evidence="1" id="KW-0812">Transmembrane</keyword>